<dbReference type="InterPro" id="IPR003439">
    <property type="entry name" value="ABC_transporter-like_ATP-bd"/>
</dbReference>
<dbReference type="GO" id="GO:0005524">
    <property type="term" value="F:ATP binding"/>
    <property type="evidence" value="ECO:0007669"/>
    <property type="project" value="UniProtKB-KW"/>
</dbReference>
<dbReference type="GO" id="GO:0005886">
    <property type="term" value="C:plasma membrane"/>
    <property type="evidence" value="ECO:0007669"/>
    <property type="project" value="UniProtKB-SubCell"/>
</dbReference>
<feature type="transmembrane region" description="Helical" evidence="13">
    <location>
        <begin position="135"/>
        <end position="153"/>
    </location>
</feature>
<evidence type="ECO:0008006" key="18">
    <source>
        <dbReference type="Google" id="ProtNLM"/>
    </source>
</evidence>
<evidence type="ECO:0000256" key="9">
    <source>
        <dbReference type="ARBA" id="ARBA00023136"/>
    </source>
</evidence>
<dbReference type="Gene3D" id="3.40.50.300">
    <property type="entry name" value="P-loop containing nucleotide triphosphate hydrolases"/>
    <property type="match status" value="2"/>
</dbReference>
<feature type="transmembrane region" description="Helical" evidence="13">
    <location>
        <begin position="32"/>
        <end position="51"/>
    </location>
</feature>
<evidence type="ECO:0000256" key="7">
    <source>
        <dbReference type="ARBA" id="ARBA00022840"/>
    </source>
</evidence>
<proteinExistence type="inferred from homology"/>
<feature type="transmembrane region" description="Helical" evidence="13">
    <location>
        <begin position="1186"/>
        <end position="1204"/>
    </location>
</feature>
<dbReference type="GO" id="GO:0140359">
    <property type="term" value="F:ABC-type transporter activity"/>
    <property type="evidence" value="ECO:0007669"/>
    <property type="project" value="InterPro"/>
</dbReference>
<comment type="subcellular location">
    <subcellularLocation>
        <location evidence="1">Cell membrane</location>
        <topology evidence="1">Multi-pass membrane protein</topology>
    </subcellularLocation>
</comment>
<dbReference type="Pfam" id="PF00664">
    <property type="entry name" value="ABC_membrane"/>
    <property type="match status" value="2"/>
</dbReference>
<feature type="transmembrane region" description="Helical" evidence="13">
    <location>
        <begin position="105"/>
        <end position="123"/>
    </location>
</feature>
<keyword evidence="9 13" id="KW-0472">Membrane</keyword>
<gene>
    <name evidence="16" type="primary">ABCC9</name>
</gene>
<dbReference type="FunFam" id="3.40.50.300:FF:000394">
    <property type="entry name" value="ATP-binding cassette, sub-family C (CFTR/MRP), member 9"/>
    <property type="match status" value="1"/>
</dbReference>
<feature type="transmembrane region" description="Helical" evidence="13">
    <location>
        <begin position="572"/>
        <end position="592"/>
    </location>
</feature>
<dbReference type="GO" id="GO:0033198">
    <property type="term" value="P:response to ATP"/>
    <property type="evidence" value="ECO:0007669"/>
    <property type="project" value="UniProtKB-ARBA"/>
</dbReference>
<dbReference type="FunFam" id="1.20.1560.10:FF:000006">
    <property type="entry name" value="ATP-binding cassette, sub-family C (CFTR/MRP), member 9"/>
    <property type="match status" value="1"/>
</dbReference>
<comment type="similarity">
    <text evidence="2">Belongs to the ABC transporter superfamily. ABCC family. Conjugate transporter (TC 3.A.1.208) subfamily.</text>
</comment>
<evidence type="ECO:0000256" key="13">
    <source>
        <dbReference type="SAM" id="Phobius"/>
    </source>
</evidence>
<dbReference type="Pfam" id="PF00005">
    <property type="entry name" value="ABC_tran"/>
    <property type="match status" value="2"/>
</dbReference>
<dbReference type="PANTHER" id="PTHR24223">
    <property type="entry name" value="ATP-BINDING CASSETTE SUB-FAMILY C"/>
    <property type="match status" value="1"/>
</dbReference>
<keyword evidence="8 13" id="KW-1133">Transmembrane helix</keyword>
<feature type="transmembrane region" description="Helical" evidence="13">
    <location>
        <begin position="528"/>
        <end position="552"/>
    </location>
</feature>
<feature type="domain" description="ABC transporter" evidence="14">
    <location>
        <begin position="668"/>
        <end position="902"/>
    </location>
</feature>
<evidence type="ECO:0000256" key="12">
    <source>
        <dbReference type="SAM" id="MobiDB-lite"/>
    </source>
</evidence>
<dbReference type="InterPro" id="IPR017871">
    <property type="entry name" value="ABC_transporter-like_CS"/>
</dbReference>
<dbReference type="InterPro" id="IPR027417">
    <property type="entry name" value="P-loop_NTPase"/>
</dbReference>
<dbReference type="Gene3D" id="1.20.1560.10">
    <property type="entry name" value="ABC transporter type 1, transmembrane domain"/>
    <property type="match status" value="2"/>
</dbReference>
<keyword evidence="5" id="KW-0677">Repeat</keyword>
<dbReference type="CDD" id="cd03288">
    <property type="entry name" value="ABCC_SUR2"/>
    <property type="match status" value="1"/>
</dbReference>
<feature type="transmembrane region" description="Helical" evidence="13">
    <location>
        <begin position="1085"/>
        <end position="1110"/>
    </location>
</feature>
<sequence>MALSFCGNDRNSSYNVDEGVFNNGCFVDALNLVPHVFLLFITFPILFIGWGSQSSKVQIHHNTWLHFPGHNMRWVLTFTLLFVHVCEIAEGIVSNQWMDTPHLHLFMPAFIGFIAATTSVVYYHNIETANFPKLLLVLFIYWVLAFITKTIKLSKFVEYNVGFRYLRFCITAMLVVLYGLLMAVEINVIRVRKYVFFASPQKVKPPEDLQDLGVRFLQPFVNLLSKATYWWMNPLIIGAHKRPIELKKIGKLPIAMRALTNYLRLKDAYEDQRHAEDPDKAPSIWKSMYRAFGHPILLSSSFRYMADLLGFAGPLCISGIVGHLENKTSRRHFGVYFMESTQLLQNTPVLAVLLFLALVLQRTFLQASYYVTIETGINLRGALLAMIYNKILRLSTSNMSMGEMTLGQINNLVAIETNQLMWFLFLCPNLWAMPVQIIMGVILLYYLLGVSALIGASVIVFLAPVQYLIATKLADTQKSTLDYSTDRLKKTTEILKGIKLLKLYAWENIFCNSVEETRGKELTSLKTFAFYTSMSIFMNAAIPIAAVLATFVTHAYISNDRLSPSEAFASLALFHILVTPLFLLSTVVRFAVKALVSVQKLGEFLQSDEIGDDSWRNGEMSVSLDSCKKHSGVTKAINRKQPLRYQLDGYEQPSRRQLRPTETEDFAVKVSNGFFTWGSNLSTLSDINIRIPTGQLTMIVGQVGCGKSSLLLAMLGEMQSISGKVYWSSCLSCTSIKNRYSVAYAAQKSWLLNATVEENITFGSPFSKQRYKAVIDACSLQPDIDLLPFGDQTEIGERGINLSGGQRQRICVARALYQNTNIVFLDDPFSALDIHLSDHLMLEGILKFLQDDKRTVVLVTHKLQYLIHADWIIAMKDGTVLREGTLKDIQNNDVELYEHWKTLMNRQDQELEKDTEVESQTTLERKTLRRAFYSRETKNQIDDEDEEEEEEEDEDDNLSTTTSRRSKIPWKVCWRYLSSGGFFMVFLMVSSKLLKHSVMVAIDYWLAYWTSSSPHNKYTVWCRNSPLSHHLPLCGVPGNYVVRFFDVTPLGQILNRFSADTNIIDQHIPPTLESLTRSTLLCLSAIGVIAFVTPAFLIAMVPITIGFYFIQKYFRVASKDLQDLDDSTQLPLLCHFSETAEGLTTIRAFRHEARFKQRMLELTDTNNTAYLFLSAANRWLEVRTDYLGAWIVLAAAVASIFTISGLQSGLVGLGLTYALTVTNYLNWVVRNLADLEVQMAAVKKVNSFLSTESENYEGSMDVSQVAEDWPQQGEIKIQDLCVRYDPMLKPVLKHVNAYIQPGQKVGICGRTGSGKSSLSLAFFNMVDMFEGKIIIDGIDICKLPLQTLRSRLSIIMQDPVLFSGSIRFNLDPGCTCTDDRLWEALEIAQLKNMVKALPGGLDAVVTEGGENFSVGQRQLFCLARAFVRKSSILIMDEATASIDMATENILQKVVMTAFADRTVVTIAHRVHTILTADLVIVMKRGNILEYDKPETLLEQADGLFASFVKADM</sequence>
<evidence type="ECO:0000256" key="3">
    <source>
        <dbReference type="ARBA" id="ARBA00022448"/>
    </source>
</evidence>
<feature type="transmembrane region" description="Helical" evidence="13">
    <location>
        <begin position="367"/>
        <end position="388"/>
    </location>
</feature>
<dbReference type="PRINTS" id="PR01092">
    <property type="entry name" value="SULFNYLUREAR"/>
</dbReference>
<feature type="region of interest" description="Disordered" evidence="12">
    <location>
        <begin position="937"/>
        <end position="961"/>
    </location>
</feature>
<dbReference type="PROSITE" id="PS00211">
    <property type="entry name" value="ABC_TRANSPORTER_1"/>
    <property type="match status" value="2"/>
</dbReference>
<reference evidence="16" key="2">
    <citation type="submission" date="2025-08" db="UniProtKB">
        <authorList>
            <consortium name="Ensembl"/>
        </authorList>
    </citation>
    <scope>IDENTIFICATION</scope>
</reference>
<keyword evidence="7" id="KW-0067">ATP-binding</keyword>
<dbReference type="SUPFAM" id="SSF52540">
    <property type="entry name" value="P-loop containing nucleoside triphosphate hydrolases"/>
    <property type="match status" value="2"/>
</dbReference>
<dbReference type="GO" id="GO:0032991">
    <property type="term" value="C:protein-containing complex"/>
    <property type="evidence" value="ECO:0007669"/>
    <property type="project" value="UniProtKB-ARBA"/>
</dbReference>
<feature type="transmembrane region" description="Helical" evidence="13">
    <location>
        <begin position="437"/>
        <end position="463"/>
    </location>
</feature>
<keyword evidence="17" id="KW-1185">Reference proteome</keyword>
<protein>
    <recommendedName>
        <fullName evidence="18">ATP-binding cassette, sub-family C (CFTR/MRP), member 9</fullName>
    </recommendedName>
</protein>
<evidence type="ECO:0000256" key="1">
    <source>
        <dbReference type="ARBA" id="ARBA00004651"/>
    </source>
</evidence>
<dbReference type="SMART" id="SM00382">
    <property type="entry name" value="AAA"/>
    <property type="match status" value="2"/>
</dbReference>
<evidence type="ECO:0000256" key="4">
    <source>
        <dbReference type="ARBA" id="ARBA00022692"/>
    </source>
</evidence>
<feature type="domain" description="ABC transmembrane type-1" evidence="15">
    <location>
        <begin position="306"/>
        <end position="593"/>
    </location>
</feature>
<dbReference type="PROSITE" id="PS50929">
    <property type="entry name" value="ABC_TM1F"/>
    <property type="match status" value="2"/>
</dbReference>
<dbReference type="PANTHER" id="PTHR24223:SF173">
    <property type="entry name" value="ATP-BINDING CASSETTE SUB-FAMILY C MEMBER 9"/>
    <property type="match status" value="1"/>
</dbReference>
<dbReference type="InterPro" id="IPR000388">
    <property type="entry name" value="ABCC8/9"/>
</dbReference>
<keyword evidence="11" id="KW-0325">Glycoprotein</keyword>
<dbReference type="InterPro" id="IPR011527">
    <property type="entry name" value="ABC1_TM_dom"/>
</dbReference>
<feature type="domain" description="ABC transmembrane type-1" evidence="15">
    <location>
        <begin position="1042"/>
        <end position="1236"/>
    </location>
</feature>
<accession>A0AAY4EWN1</accession>
<evidence type="ECO:0000256" key="11">
    <source>
        <dbReference type="ARBA" id="ARBA00023180"/>
    </source>
</evidence>
<organism evidence="16 17">
    <name type="scientific">Denticeps clupeoides</name>
    <name type="common">denticle herring</name>
    <dbReference type="NCBI Taxonomy" id="299321"/>
    <lineage>
        <taxon>Eukaryota</taxon>
        <taxon>Metazoa</taxon>
        <taxon>Chordata</taxon>
        <taxon>Craniata</taxon>
        <taxon>Vertebrata</taxon>
        <taxon>Euteleostomi</taxon>
        <taxon>Actinopterygii</taxon>
        <taxon>Neopterygii</taxon>
        <taxon>Teleostei</taxon>
        <taxon>Clupei</taxon>
        <taxon>Clupeiformes</taxon>
        <taxon>Denticipitoidei</taxon>
        <taxon>Denticipitidae</taxon>
        <taxon>Denticeps</taxon>
    </lineage>
</organism>
<evidence type="ECO:0000256" key="6">
    <source>
        <dbReference type="ARBA" id="ARBA00022741"/>
    </source>
</evidence>
<dbReference type="InterPro" id="IPR036640">
    <property type="entry name" value="ABC1_TM_sf"/>
</dbReference>
<keyword evidence="6" id="KW-0547">Nucleotide-binding</keyword>
<evidence type="ECO:0000256" key="2">
    <source>
        <dbReference type="ARBA" id="ARBA00009726"/>
    </source>
</evidence>
<feature type="compositionally biased region" description="Acidic residues" evidence="12">
    <location>
        <begin position="942"/>
        <end position="957"/>
    </location>
</feature>
<feature type="transmembrane region" description="Helical" evidence="13">
    <location>
        <begin position="165"/>
        <end position="184"/>
    </location>
</feature>
<dbReference type="Proteomes" id="UP000694580">
    <property type="component" value="Chromosome 15"/>
</dbReference>
<evidence type="ECO:0000256" key="5">
    <source>
        <dbReference type="ARBA" id="ARBA00022737"/>
    </source>
</evidence>
<keyword evidence="10" id="KW-0675">Receptor</keyword>
<evidence type="ECO:0000313" key="16">
    <source>
        <dbReference type="Ensembl" id="ENSDCDP00010061813.1"/>
    </source>
</evidence>
<keyword evidence="4 13" id="KW-0812">Transmembrane</keyword>
<dbReference type="FunFam" id="1.20.1560.10:FF:000005">
    <property type="entry name" value="ATP-binding cassette, sub-family C (CFTR/MRP), member 9"/>
    <property type="match status" value="1"/>
</dbReference>
<dbReference type="InterPro" id="IPR003593">
    <property type="entry name" value="AAA+_ATPase"/>
</dbReference>
<evidence type="ECO:0000256" key="8">
    <source>
        <dbReference type="ARBA" id="ARBA00022989"/>
    </source>
</evidence>
<keyword evidence="3" id="KW-0813">Transport</keyword>
<dbReference type="GO" id="GO:0016887">
    <property type="term" value="F:ATP hydrolysis activity"/>
    <property type="evidence" value="ECO:0007669"/>
    <property type="project" value="InterPro"/>
</dbReference>
<evidence type="ECO:0000256" key="10">
    <source>
        <dbReference type="ARBA" id="ARBA00023170"/>
    </source>
</evidence>
<feature type="transmembrane region" description="Helical" evidence="13">
    <location>
        <begin position="72"/>
        <end position="93"/>
    </location>
</feature>
<reference evidence="16" key="3">
    <citation type="submission" date="2025-09" db="UniProtKB">
        <authorList>
            <consortium name="Ensembl"/>
        </authorList>
    </citation>
    <scope>IDENTIFICATION</scope>
</reference>
<dbReference type="PROSITE" id="PS50893">
    <property type="entry name" value="ABC_TRANSPORTER_2"/>
    <property type="match status" value="2"/>
</dbReference>
<evidence type="ECO:0000259" key="14">
    <source>
        <dbReference type="PROSITE" id="PS50893"/>
    </source>
</evidence>
<evidence type="ECO:0000259" key="15">
    <source>
        <dbReference type="PROSITE" id="PS50929"/>
    </source>
</evidence>
<reference evidence="16 17" key="1">
    <citation type="submission" date="2020-06" db="EMBL/GenBank/DDBJ databases">
        <authorList>
            <consortium name="Wellcome Sanger Institute Data Sharing"/>
        </authorList>
    </citation>
    <scope>NUCLEOTIDE SEQUENCE [LARGE SCALE GENOMIC DNA]</scope>
</reference>
<dbReference type="GeneTree" id="ENSGT00940000156680"/>
<dbReference type="SUPFAM" id="SSF90123">
    <property type="entry name" value="ABC transporter transmembrane region"/>
    <property type="match status" value="2"/>
</dbReference>
<feature type="transmembrane region" description="Helical" evidence="13">
    <location>
        <begin position="343"/>
        <end position="361"/>
    </location>
</feature>
<dbReference type="GO" id="GO:0071805">
    <property type="term" value="P:potassium ion transmembrane transport"/>
    <property type="evidence" value="ECO:0007669"/>
    <property type="project" value="UniProtKB-ARBA"/>
</dbReference>
<evidence type="ECO:0000313" key="17">
    <source>
        <dbReference type="Proteomes" id="UP000694580"/>
    </source>
</evidence>
<feature type="domain" description="ABC transporter" evidence="14">
    <location>
        <begin position="1275"/>
        <end position="1509"/>
    </location>
</feature>
<dbReference type="FunFam" id="3.40.50.300:FF:000197">
    <property type="entry name" value="ATP-binding cassette, sub-family C (CFTR/MRP), member 9"/>
    <property type="match status" value="1"/>
</dbReference>
<dbReference type="CDD" id="cd18591">
    <property type="entry name" value="ABC_6TM_SUR1_D1_like"/>
    <property type="match status" value="1"/>
</dbReference>
<dbReference type="InterPro" id="IPR050173">
    <property type="entry name" value="ABC_transporter_C-like"/>
</dbReference>
<dbReference type="GO" id="GO:0008281">
    <property type="term" value="F:sulfonylurea receptor activity"/>
    <property type="evidence" value="ECO:0007669"/>
    <property type="project" value="InterPro"/>
</dbReference>
<dbReference type="Ensembl" id="ENSDCDT00010072587.1">
    <property type="protein sequence ID" value="ENSDCDP00010061813.1"/>
    <property type="gene ID" value="ENSDCDG00010033955.1"/>
</dbReference>
<name>A0AAY4EWN1_9TELE</name>
<feature type="transmembrane region" description="Helical" evidence="13">
    <location>
        <begin position="972"/>
        <end position="989"/>
    </location>
</feature>